<gene>
    <name evidence="2" type="ORF">Tci_893026</name>
</gene>
<protein>
    <submittedName>
        <fullName evidence="2">Uncharacterized protein</fullName>
    </submittedName>
</protein>
<feature type="compositionally biased region" description="Pro residues" evidence="1">
    <location>
        <begin position="57"/>
        <end position="71"/>
    </location>
</feature>
<proteinExistence type="predicted"/>
<feature type="region of interest" description="Disordered" evidence="1">
    <location>
        <begin position="53"/>
        <end position="95"/>
    </location>
</feature>
<evidence type="ECO:0000313" key="2">
    <source>
        <dbReference type="EMBL" id="GFD21057.1"/>
    </source>
</evidence>
<organism evidence="2">
    <name type="scientific">Tanacetum cinerariifolium</name>
    <name type="common">Dalmatian daisy</name>
    <name type="synonym">Chrysanthemum cinerariifolium</name>
    <dbReference type="NCBI Taxonomy" id="118510"/>
    <lineage>
        <taxon>Eukaryota</taxon>
        <taxon>Viridiplantae</taxon>
        <taxon>Streptophyta</taxon>
        <taxon>Embryophyta</taxon>
        <taxon>Tracheophyta</taxon>
        <taxon>Spermatophyta</taxon>
        <taxon>Magnoliopsida</taxon>
        <taxon>eudicotyledons</taxon>
        <taxon>Gunneridae</taxon>
        <taxon>Pentapetalae</taxon>
        <taxon>asterids</taxon>
        <taxon>campanulids</taxon>
        <taxon>Asterales</taxon>
        <taxon>Asteraceae</taxon>
        <taxon>Asteroideae</taxon>
        <taxon>Anthemideae</taxon>
        <taxon>Anthemidinae</taxon>
        <taxon>Tanacetum</taxon>
    </lineage>
</organism>
<feature type="non-terminal residue" evidence="2">
    <location>
        <position position="1"/>
    </location>
</feature>
<reference evidence="2" key="1">
    <citation type="journal article" date="2019" name="Sci. Rep.">
        <title>Draft genome of Tanacetum cinerariifolium, the natural source of mosquito coil.</title>
        <authorList>
            <person name="Yamashiro T."/>
            <person name="Shiraishi A."/>
            <person name="Satake H."/>
            <person name="Nakayama K."/>
        </authorList>
    </citation>
    <scope>NUCLEOTIDE SEQUENCE</scope>
</reference>
<dbReference type="AlphaFoldDB" id="A0A699UF23"/>
<comment type="caution">
    <text evidence="2">The sequence shown here is derived from an EMBL/GenBank/DDBJ whole genome shotgun (WGS) entry which is preliminary data.</text>
</comment>
<dbReference type="EMBL" id="BKCJ011327058">
    <property type="protein sequence ID" value="GFD21057.1"/>
    <property type="molecule type" value="Genomic_DNA"/>
</dbReference>
<evidence type="ECO:0000256" key="1">
    <source>
        <dbReference type="SAM" id="MobiDB-lite"/>
    </source>
</evidence>
<name>A0A699UF23_TANCI</name>
<sequence length="95" mass="9755">VRKGFLGVDTPLFEGMIVAQQVDESAAEVNVDDVPPAGVVDEGAADAVLTVVDEPSIPSPTPPNQPPPPSQDLPSTSQVQPTPPSPIAQPPSPQQ</sequence>
<feature type="compositionally biased region" description="Pro residues" evidence="1">
    <location>
        <begin position="81"/>
        <end position="95"/>
    </location>
</feature>
<accession>A0A699UF23</accession>